<evidence type="ECO:0000313" key="3">
    <source>
        <dbReference type="Proteomes" id="UP001273209"/>
    </source>
</evidence>
<gene>
    <name evidence="2" type="ORF">Triagg1_4212</name>
</gene>
<feature type="compositionally biased region" description="Acidic residues" evidence="1">
    <location>
        <begin position="82"/>
        <end position="106"/>
    </location>
</feature>
<dbReference type="AlphaFoldDB" id="A0AAE1J828"/>
<comment type="caution">
    <text evidence="2">The sequence shown here is derived from an EMBL/GenBank/DDBJ whole genome shotgun (WGS) entry which is preliminary data.</text>
</comment>
<feature type="region of interest" description="Disordered" evidence="1">
    <location>
        <begin position="65"/>
        <end position="135"/>
    </location>
</feature>
<protein>
    <submittedName>
        <fullName evidence="2">Uncharacterized protein</fullName>
    </submittedName>
</protein>
<name>A0AAE1J828_9HYPO</name>
<reference evidence="2" key="1">
    <citation type="submission" date="2023-11" db="EMBL/GenBank/DDBJ databases">
        <title>The genome sequences of three competitors of mushroom-forming fungi.</title>
        <authorList>
            <person name="Beijen E."/>
            <person name="Ohm R.A."/>
        </authorList>
    </citation>
    <scope>NUCLEOTIDE SEQUENCE</scope>
    <source>
        <strain evidence="2">CBS 100526</strain>
    </source>
</reference>
<dbReference type="GeneID" id="87918496"/>
<sequence length="232" mass="25419">MLPFGQKQLVLVHAKLVSTGQQERDCCSTKRAVRESMCVSVRPDFAYFELDYMEDVEDSWADSAELVPEQEEEGEGDRTELEPEEEGGTNEMGSVEEDTTEVDSEESTCKMDSAEEDKTETGSAEALSLQGRELSMPERMSTRNVQAAVDQEGVDNTAPVRLHSDTAMQEEAPFGIHNEFAAGGSRLHMDIGHCLRMSALAGHWSVSAGWEEEQTHCHIEEAAAVAAGSSLT</sequence>
<organism evidence="2 3">
    <name type="scientific">Trichoderma aggressivum f. europaeum</name>
    <dbReference type="NCBI Taxonomy" id="173218"/>
    <lineage>
        <taxon>Eukaryota</taxon>
        <taxon>Fungi</taxon>
        <taxon>Dikarya</taxon>
        <taxon>Ascomycota</taxon>
        <taxon>Pezizomycotina</taxon>
        <taxon>Sordariomycetes</taxon>
        <taxon>Hypocreomycetidae</taxon>
        <taxon>Hypocreales</taxon>
        <taxon>Hypocreaceae</taxon>
        <taxon>Trichoderma</taxon>
    </lineage>
</organism>
<keyword evidence="3" id="KW-1185">Reference proteome</keyword>
<evidence type="ECO:0000256" key="1">
    <source>
        <dbReference type="SAM" id="MobiDB-lite"/>
    </source>
</evidence>
<dbReference type="Proteomes" id="UP001273209">
    <property type="component" value="Unassembled WGS sequence"/>
</dbReference>
<dbReference type="RefSeq" id="XP_062756719.1">
    <property type="nucleotide sequence ID" value="XM_062898591.1"/>
</dbReference>
<accession>A0AAE1J828</accession>
<evidence type="ECO:0000313" key="2">
    <source>
        <dbReference type="EMBL" id="KAK4076609.1"/>
    </source>
</evidence>
<proteinExistence type="predicted"/>
<dbReference type="EMBL" id="JAWRVG010000013">
    <property type="protein sequence ID" value="KAK4076609.1"/>
    <property type="molecule type" value="Genomic_DNA"/>
</dbReference>